<evidence type="ECO:0000259" key="19">
    <source>
        <dbReference type="Pfam" id="PF16491"/>
    </source>
</evidence>
<keyword evidence="7" id="KW-0256">Endoplasmic reticulum</keyword>
<comment type="catalytic activity">
    <reaction evidence="12">
        <text>Hydrolyzes the peptide bond -P2-(S-farnesyl or geranylgeranyl)C-P1'-P2'-P3'-COOH where P1' and P2' are amino acids with aliphatic side chains and P3' is any C-terminal residue.</text>
        <dbReference type="EC" id="3.4.24.84"/>
    </reaction>
</comment>
<keyword evidence="5 16" id="KW-0479">Metal-binding</keyword>
<feature type="transmembrane region" description="Helical" evidence="17">
    <location>
        <begin position="396"/>
        <end position="418"/>
    </location>
</feature>
<dbReference type="eggNOG" id="KOG2719">
    <property type="taxonomic scope" value="Eukaryota"/>
</dbReference>
<feature type="transmembrane region" description="Helical" evidence="17">
    <location>
        <begin position="143"/>
        <end position="174"/>
    </location>
</feature>
<dbReference type="GO" id="GO:0004222">
    <property type="term" value="F:metalloendopeptidase activity"/>
    <property type="evidence" value="ECO:0007669"/>
    <property type="project" value="InterPro"/>
</dbReference>
<evidence type="ECO:0000313" key="20">
    <source>
        <dbReference type="EMBL" id="EMS19341.1"/>
    </source>
</evidence>
<name>M7WMQ9_RHOT1</name>
<feature type="transmembrane region" description="Helical" evidence="17">
    <location>
        <begin position="457"/>
        <end position="477"/>
    </location>
</feature>
<evidence type="ECO:0000256" key="9">
    <source>
        <dbReference type="ARBA" id="ARBA00022989"/>
    </source>
</evidence>
<feature type="domain" description="CAAX prenyl protease 1 N-terminal" evidence="19">
    <location>
        <begin position="116"/>
        <end position="311"/>
    </location>
</feature>
<dbReference type="CDD" id="cd07343">
    <property type="entry name" value="M48A_Zmpste24p_like"/>
    <property type="match status" value="1"/>
</dbReference>
<evidence type="ECO:0000256" key="6">
    <source>
        <dbReference type="ARBA" id="ARBA00022801"/>
    </source>
</evidence>
<evidence type="ECO:0000256" key="4">
    <source>
        <dbReference type="ARBA" id="ARBA00022692"/>
    </source>
</evidence>
<dbReference type="HOGENOM" id="CLU_025947_3_1_1"/>
<keyword evidence="3" id="KW-0645">Protease</keyword>
<dbReference type="Gene3D" id="3.30.2010.10">
    <property type="entry name" value="Metalloproteases ('zincins'), catalytic domain"/>
    <property type="match status" value="1"/>
</dbReference>
<dbReference type="InterPro" id="IPR032456">
    <property type="entry name" value="Peptidase_M48_N"/>
</dbReference>
<evidence type="ECO:0000256" key="11">
    <source>
        <dbReference type="ARBA" id="ARBA00023136"/>
    </source>
</evidence>
<dbReference type="Proteomes" id="UP000016926">
    <property type="component" value="Unassembled WGS sequence"/>
</dbReference>
<feature type="active site" evidence="15">
    <location>
        <position position="387"/>
    </location>
</feature>
<dbReference type="GO" id="GO:0005789">
    <property type="term" value="C:endoplasmic reticulum membrane"/>
    <property type="evidence" value="ECO:0007669"/>
    <property type="project" value="UniProtKB-SubCell"/>
</dbReference>
<keyword evidence="11 17" id="KW-0472">Membrane</keyword>
<gene>
    <name evidence="20" type="ORF">RHTO_04533</name>
</gene>
<protein>
    <recommendedName>
        <fullName evidence="2">Ste24 endopeptidase</fullName>
        <ecNumber evidence="2">3.4.24.84</ecNumber>
    </recommendedName>
    <alternativeName>
        <fullName evidence="14">Prenyl protein-specific endoprotease 1</fullName>
    </alternativeName>
</protein>
<evidence type="ECO:0000256" key="5">
    <source>
        <dbReference type="ARBA" id="ARBA00022723"/>
    </source>
</evidence>
<dbReference type="GO" id="GO:0046872">
    <property type="term" value="F:metal ion binding"/>
    <property type="evidence" value="ECO:0007669"/>
    <property type="project" value="UniProtKB-KW"/>
</dbReference>
<evidence type="ECO:0000256" key="14">
    <source>
        <dbReference type="ARBA" id="ARBA00083451"/>
    </source>
</evidence>
<keyword evidence="9 17" id="KW-1133">Transmembrane helix</keyword>
<reference evidence="20 21" key="1">
    <citation type="journal article" date="2012" name="Nat. Commun.">
        <title>A multi-omic map of the lipid-producing yeast Rhodosporidium toruloides.</title>
        <authorList>
            <person name="Zhu Z."/>
            <person name="Zhang S."/>
            <person name="Liu H."/>
            <person name="Shen H."/>
            <person name="Lin X."/>
            <person name="Yang F."/>
            <person name="Zhou Y.J."/>
            <person name="Jin G."/>
            <person name="Ye M."/>
            <person name="Zou H."/>
            <person name="Zou H."/>
            <person name="Zhao Z.K."/>
        </authorList>
    </citation>
    <scope>NUCLEOTIDE SEQUENCE [LARGE SCALE GENOMIC DNA]</scope>
    <source>
        <strain evidence="20 21">NP11</strain>
    </source>
</reference>
<dbReference type="AlphaFoldDB" id="M7WMQ9"/>
<evidence type="ECO:0000256" key="1">
    <source>
        <dbReference type="ARBA" id="ARBA00004477"/>
    </source>
</evidence>
<dbReference type="EMBL" id="KB722670">
    <property type="protein sequence ID" value="EMS19341.1"/>
    <property type="molecule type" value="Genomic_DNA"/>
</dbReference>
<keyword evidence="6" id="KW-0378">Hydrolase</keyword>
<evidence type="ECO:0000256" key="3">
    <source>
        <dbReference type="ARBA" id="ARBA00022670"/>
    </source>
</evidence>
<feature type="transmembrane region" description="Helical" evidence="17">
    <location>
        <begin position="252"/>
        <end position="272"/>
    </location>
</feature>
<proteinExistence type="inferred from homology"/>
<dbReference type="InterPro" id="IPR027057">
    <property type="entry name" value="CAXX_Prtase_1"/>
</dbReference>
<evidence type="ECO:0000256" key="7">
    <source>
        <dbReference type="ARBA" id="ARBA00022824"/>
    </source>
</evidence>
<dbReference type="FunFam" id="3.30.2010.10:FF:000002">
    <property type="entry name" value="CAAX prenyl protease"/>
    <property type="match status" value="1"/>
</dbReference>
<keyword evidence="8 16" id="KW-0862">Zinc</keyword>
<dbReference type="Pfam" id="PF01435">
    <property type="entry name" value="Peptidase_M48"/>
    <property type="match status" value="1"/>
</dbReference>
<organism evidence="20 21">
    <name type="scientific">Rhodotorula toruloides (strain NP11)</name>
    <name type="common">Yeast</name>
    <name type="synonym">Rhodosporidium toruloides</name>
    <dbReference type="NCBI Taxonomy" id="1130832"/>
    <lineage>
        <taxon>Eukaryota</taxon>
        <taxon>Fungi</taxon>
        <taxon>Dikarya</taxon>
        <taxon>Basidiomycota</taxon>
        <taxon>Pucciniomycotina</taxon>
        <taxon>Microbotryomycetes</taxon>
        <taxon>Sporidiobolales</taxon>
        <taxon>Sporidiobolaceae</taxon>
        <taxon>Rhodotorula</taxon>
    </lineage>
</organism>
<dbReference type="GO" id="GO:0071586">
    <property type="term" value="P:CAAX-box protein processing"/>
    <property type="evidence" value="ECO:0007669"/>
    <property type="project" value="InterPro"/>
</dbReference>
<dbReference type="GeneID" id="27368546"/>
<feature type="domain" description="Peptidase M48" evidence="18">
    <location>
        <begin position="325"/>
        <end position="544"/>
    </location>
</feature>
<evidence type="ECO:0000256" key="15">
    <source>
        <dbReference type="PIRSR" id="PIRSR627057-1"/>
    </source>
</evidence>
<evidence type="ECO:0000259" key="18">
    <source>
        <dbReference type="Pfam" id="PF01435"/>
    </source>
</evidence>
<comment type="similarity">
    <text evidence="13">Belongs to the peptidase M48A family.</text>
</comment>
<dbReference type="EC" id="3.4.24.84" evidence="2"/>
<dbReference type="RefSeq" id="XP_016270460.1">
    <property type="nucleotide sequence ID" value="XM_016418199.1"/>
</dbReference>
<feature type="binding site" evidence="16">
    <location>
        <position position="390"/>
    </location>
    <ligand>
        <name>Zn(2+)</name>
        <dbReference type="ChEBI" id="CHEBI:29105"/>
        <note>catalytic</note>
    </ligand>
</feature>
<evidence type="ECO:0000256" key="13">
    <source>
        <dbReference type="ARBA" id="ARBA00060927"/>
    </source>
</evidence>
<feature type="transmembrane region" description="Helical" evidence="17">
    <location>
        <begin position="202"/>
        <end position="221"/>
    </location>
</feature>
<evidence type="ECO:0000256" key="17">
    <source>
        <dbReference type="SAM" id="Phobius"/>
    </source>
</evidence>
<comment type="subcellular location">
    <subcellularLocation>
        <location evidence="1">Endoplasmic reticulum membrane</location>
        <topology evidence="1">Multi-pass membrane protein</topology>
    </subcellularLocation>
</comment>
<feature type="transmembrane region" description="Helical" evidence="17">
    <location>
        <begin position="278"/>
        <end position="301"/>
    </location>
</feature>
<evidence type="ECO:0000256" key="16">
    <source>
        <dbReference type="PIRSR" id="PIRSR627057-2"/>
    </source>
</evidence>
<accession>M7WMQ9</accession>
<evidence type="ECO:0000256" key="2">
    <source>
        <dbReference type="ARBA" id="ARBA00012336"/>
    </source>
</evidence>
<feature type="binding site" evidence="16">
    <location>
        <position position="386"/>
    </location>
    <ligand>
        <name>Zn(2+)</name>
        <dbReference type="ChEBI" id="CHEBI:29105"/>
        <note>catalytic</note>
    </ligand>
</feature>
<keyword evidence="21" id="KW-1185">Reference proteome</keyword>
<evidence type="ECO:0000256" key="10">
    <source>
        <dbReference type="ARBA" id="ARBA00023049"/>
    </source>
</evidence>
<sequence length="554" mass="61563">MRAFVKSEAHSKEQQKHIAIQQVPPRGGVRRTRSSLDFALRLILVRHHTAPPALEMSSLLYTLRDKLADPAIPWRSVILAVVVSVELWESWVAQADETLCSGRQLPYLSPILHPRIPSVLAPYLPSDSQETYQKSQAYARDKLNFASVLSFVDVLETLVLLGGTAAPVLAYLGFNAGGSGWSLLKGLWDVSERLPFARRGEIWHSCAFLVLTTVISTVLSIPKEYYRNFVLEEKHGFNKMTRSIFVKDQVKGLAVSLVITTPLVAGIIKIIHWAGQDAILRIVAWAIVFIFVFQIFMLVVYPYAIMPLFNKFTPLPTDSPFCAPIKELADKLSFSLSKIWVIDGSIRSSHSNAFFMGVPGLPKHIVLYDTLLERSSPAEVEAILAHELGHWKGMHIVYLLFTSLVQVAFSLATFTLFLTNRPLLSAFGFHSYTPAYSTEALPEKFTHLLPPSSGPTILALMLASMLFSPLSSVLKFVSNFISRQLEYDADAFAAKLGDSYAKNLKKGLVSIHEKNLALYDVDPLYSAYNYTHPTLVERLGALDAKLGAKAGKAE</sequence>
<evidence type="ECO:0000256" key="8">
    <source>
        <dbReference type="ARBA" id="ARBA00022833"/>
    </source>
</evidence>
<dbReference type="Pfam" id="PF16491">
    <property type="entry name" value="Peptidase_M48_N"/>
    <property type="match status" value="1"/>
</dbReference>
<keyword evidence="4 17" id="KW-0812">Transmembrane</keyword>
<dbReference type="InterPro" id="IPR001915">
    <property type="entry name" value="Peptidase_M48"/>
</dbReference>
<dbReference type="OrthoDB" id="360839at2759"/>
<evidence type="ECO:0000256" key="12">
    <source>
        <dbReference type="ARBA" id="ARBA00044456"/>
    </source>
</evidence>
<feature type="active site" description="Proton donor" evidence="15">
    <location>
        <position position="490"/>
    </location>
</feature>
<dbReference type="PANTHER" id="PTHR10120">
    <property type="entry name" value="CAAX PRENYL PROTEASE 1"/>
    <property type="match status" value="1"/>
</dbReference>
<feature type="binding site" evidence="16">
    <location>
        <position position="486"/>
    </location>
    <ligand>
        <name>Zn(2+)</name>
        <dbReference type="ChEBI" id="CHEBI:29105"/>
        <note>catalytic</note>
    </ligand>
</feature>
<keyword evidence="10" id="KW-0482">Metalloprotease</keyword>
<evidence type="ECO:0000313" key="21">
    <source>
        <dbReference type="Proteomes" id="UP000016926"/>
    </source>
</evidence>
<comment type="cofactor">
    <cofactor evidence="16">
        <name>Zn(2+)</name>
        <dbReference type="ChEBI" id="CHEBI:29105"/>
    </cofactor>
    <text evidence="16">Binds 1 zinc ion per subunit.</text>
</comment>